<organism evidence="2 3">
    <name type="scientific">Enterococcus faecium</name>
    <name type="common">Streptococcus faecium</name>
    <dbReference type="NCBI Taxonomy" id="1352"/>
    <lineage>
        <taxon>Bacteria</taxon>
        <taxon>Bacillati</taxon>
        <taxon>Bacillota</taxon>
        <taxon>Bacilli</taxon>
        <taxon>Lactobacillales</taxon>
        <taxon>Enterococcaceae</taxon>
        <taxon>Enterococcus</taxon>
    </lineage>
</organism>
<gene>
    <name evidence="2" type="ORF">AWT83_06590</name>
</gene>
<comment type="caution">
    <text evidence="2">The sequence shown here is derived from an EMBL/GenBank/DDBJ whole genome shotgun (WGS) entry which is preliminary data.</text>
</comment>
<feature type="transmembrane region" description="Helical" evidence="1">
    <location>
        <begin position="192"/>
        <end position="209"/>
    </location>
</feature>
<feature type="transmembrane region" description="Helical" evidence="1">
    <location>
        <begin position="54"/>
        <end position="74"/>
    </location>
</feature>
<dbReference type="Pfam" id="PF06197">
    <property type="entry name" value="DUF998"/>
    <property type="match status" value="1"/>
</dbReference>
<feature type="transmembrane region" description="Helical" evidence="1">
    <location>
        <begin position="86"/>
        <end position="107"/>
    </location>
</feature>
<dbReference type="Proteomes" id="UP000070452">
    <property type="component" value="Unassembled WGS sequence"/>
</dbReference>
<feature type="transmembrane region" description="Helical" evidence="1">
    <location>
        <begin position="119"/>
        <end position="142"/>
    </location>
</feature>
<dbReference type="RefSeq" id="WP_002297447.1">
    <property type="nucleotide sequence ID" value="NZ_CP072894.1"/>
</dbReference>
<dbReference type="EMBL" id="LRHK01000001">
    <property type="protein sequence ID" value="KWX18151.1"/>
    <property type="molecule type" value="Genomic_DNA"/>
</dbReference>
<feature type="transmembrane region" description="Helical" evidence="1">
    <location>
        <begin position="7"/>
        <end position="30"/>
    </location>
</feature>
<accession>A0A132P744</accession>
<evidence type="ECO:0008006" key="4">
    <source>
        <dbReference type="Google" id="ProtNLM"/>
    </source>
</evidence>
<keyword evidence="1" id="KW-0472">Membrane</keyword>
<evidence type="ECO:0000256" key="1">
    <source>
        <dbReference type="SAM" id="Phobius"/>
    </source>
</evidence>
<evidence type="ECO:0000313" key="2">
    <source>
        <dbReference type="EMBL" id="KWX18151.1"/>
    </source>
</evidence>
<sequence length="211" mass="23715">MDFLRKFGFFFLLLGVLSDFLTPYVLGLYYPELDQMKSVISVFGEVSSPVRKAFLIWSVVSGIFFILSLPALYAEFVSTSRVLATLVTAAIAFYGIGDCIFTGLFSINTHESSWNVSTWVHNIGSGLGYSGFLLFPVLLFLIYRKNGQMDVSHLYLGLSVISLLFAAIYGLARIPSINSWPLLNKIGFCQRISFFFNYVPIAWLSILHLKQ</sequence>
<keyword evidence="1" id="KW-1133">Transmembrane helix</keyword>
<name>A0A132P744_ENTFC</name>
<protein>
    <recommendedName>
        <fullName evidence="4">DUF998 domain-containing protein</fullName>
    </recommendedName>
</protein>
<keyword evidence="1" id="KW-0812">Transmembrane</keyword>
<proteinExistence type="predicted"/>
<dbReference type="InterPro" id="IPR009339">
    <property type="entry name" value="DUF998"/>
</dbReference>
<feature type="transmembrane region" description="Helical" evidence="1">
    <location>
        <begin position="154"/>
        <end position="172"/>
    </location>
</feature>
<reference evidence="2 3" key="1">
    <citation type="submission" date="2016-01" db="EMBL/GenBank/DDBJ databases">
        <title>Molecular Mechanisms for transfer of large genomic segments between Enterococcus faecium strains.</title>
        <authorList>
            <person name="Garcia-Solache M.A."/>
            <person name="Lebreton F."/>
            <person name="Mclaughlin R.E."/>
            <person name="Whiteaker J.D."/>
            <person name="Gilmore M.S."/>
            <person name="Rice L.B."/>
        </authorList>
    </citation>
    <scope>NUCLEOTIDE SEQUENCE [LARGE SCALE GENOMIC DNA]</scope>
    <source>
        <strain evidence="2 3">D344RRF x C68</strain>
    </source>
</reference>
<evidence type="ECO:0000313" key="3">
    <source>
        <dbReference type="Proteomes" id="UP000070452"/>
    </source>
</evidence>
<dbReference type="AlphaFoldDB" id="A0A132P744"/>